<feature type="transmembrane region" description="Helical" evidence="6">
    <location>
        <begin position="116"/>
        <end position="138"/>
    </location>
</feature>
<dbReference type="EMBL" id="QSEF01000043">
    <property type="protein sequence ID" value="RGZ43019.1"/>
    <property type="molecule type" value="Genomic_DNA"/>
</dbReference>
<comment type="caution">
    <text evidence="7">The sequence shown here is derived from an EMBL/GenBank/DDBJ whole genome shotgun (WGS) entry which is preliminary data.</text>
</comment>
<keyword evidence="2" id="KW-1003">Cell membrane</keyword>
<evidence type="ECO:0000256" key="2">
    <source>
        <dbReference type="ARBA" id="ARBA00022475"/>
    </source>
</evidence>
<comment type="subcellular location">
    <subcellularLocation>
        <location evidence="1">Cell membrane</location>
        <topology evidence="1">Multi-pass membrane protein</topology>
    </subcellularLocation>
</comment>
<feature type="transmembrane region" description="Helical" evidence="6">
    <location>
        <begin position="173"/>
        <end position="193"/>
    </location>
</feature>
<reference evidence="9 10" key="1">
    <citation type="submission" date="2018-08" db="EMBL/GenBank/DDBJ databases">
        <title>A genome reference for cultivated species of the human gut microbiota.</title>
        <authorList>
            <person name="Zou Y."/>
            <person name="Xue W."/>
            <person name="Luo G."/>
        </authorList>
    </citation>
    <scope>NUCLEOTIDE SEQUENCE [LARGE SCALE GENOMIC DNA]</scope>
    <source>
        <strain evidence="8 9">AM16-50</strain>
        <strain evidence="7 10">AM50-15</strain>
    </source>
</reference>
<feature type="transmembrane region" description="Helical" evidence="6">
    <location>
        <begin position="145"/>
        <end position="167"/>
    </location>
</feature>
<dbReference type="PANTHER" id="PTHR30250">
    <property type="entry name" value="PST FAMILY PREDICTED COLANIC ACID TRANSPORTER"/>
    <property type="match status" value="1"/>
</dbReference>
<feature type="transmembrane region" description="Helical" evidence="6">
    <location>
        <begin position="40"/>
        <end position="65"/>
    </location>
</feature>
<evidence type="ECO:0000256" key="6">
    <source>
        <dbReference type="SAM" id="Phobius"/>
    </source>
</evidence>
<evidence type="ECO:0000256" key="4">
    <source>
        <dbReference type="ARBA" id="ARBA00022989"/>
    </source>
</evidence>
<evidence type="ECO:0000256" key="1">
    <source>
        <dbReference type="ARBA" id="ARBA00004651"/>
    </source>
</evidence>
<dbReference type="GO" id="GO:0005886">
    <property type="term" value="C:plasma membrane"/>
    <property type="evidence" value="ECO:0007669"/>
    <property type="project" value="UniProtKB-SubCell"/>
</dbReference>
<evidence type="ECO:0000313" key="8">
    <source>
        <dbReference type="EMBL" id="RHH74566.1"/>
    </source>
</evidence>
<feature type="transmembrane region" description="Helical" evidence="6">
    <location>
        <begin position="77"/>
        <end position="101"/>
    </location>
</feature>
<dbReference type="Proteomes" id="UP000283732">
    <property type="component" value="Unassembled WGS sequence"/>
</dbReference>
<name>A0A413N3E9_9BACT</name>
<accession>A0A413N3E9</accession>
<keyword evidence="3 6" id="KW-0812">Transmembrane</keyword>
<evidence type="ECO:0008006" key="11">
    <source>
        <dbReference type="Google" id="ProtNLM"/>
    </source>
</evidence>
<dbReference type="RefSeq" id="WP_122203711.1">
    <property type="nucleotide sequence ID" value="NZ_QRKC01000012.1"/>
</dbReference>
<feature type="transmembrane region" description="Helical" evidence="6">
    <location>
        <begin position="299"/>
        <end position="320"/>
    </location>
</feature>
<keyword evidence="5 6" id="KW-0472">Membrane</keyword>
<evidence type="ECO:0000313" key="9">
    <source>
        <dbReference type="Proteomes" id="UP000283732"/>
    </source>
</evidence>
<organism evidence="7 10">
    <name type="scientific">Parabacteroides merdae</name>
    <dbReference type="NCBI Taxonomy" id="46503"/>
    <lineage>
        <taxon>Bacteria</taxon>
        <taxon>Pseudomonadati</taxon>
        <taxon>Bacteroidota</taxon>
        <taxon>Bacteroidia</taxon>
        <taxon>Bacteroidales</taxon>
        <taxon>Tannerellaceae</taxon>
        <taxon>Parabacteroides</taxon>
    </lineage>
</organism>
<evidence type="ECO:0000313" key="7">
    <source>
        <dbReference type="EMBL" id="RGZ43019.1"/>
    </source>
</evidence>
<sequence length="489" mass="56112">MANYKKQIGALITGQMLSLLLGFILPLILVRILTKNDYGLYAQFNVILSFCMVFFSFGFSSELYYSYPLAKDKEKRILVFQSLMLLFLAAGLSVFILYIPAIQNYFISDSSFEESYLYLVVAIFLSIPEVLITSLYVLNHDNITSAFFLPLMTVLRVVLILCLYWLYPYIETVFVAIILSSMIKLLYVIKYTYHVMDNHGRGKIVDWNILKSQLRYSIPLGMASSVRIFVQQMDKLIILSFVSPSVYAIYSIAFYGVPGLTQVYLSISQVYIPRMSIAYKEADIQTLLGLYHSMVSKTLSYTIPILLIIMLFADPIVPFVFSSKYIDSIPYFRIYLLTFIVSSIGCGNILRAIGETKRSLSAYVYTAIIMLPFTYFSIRLYSLNGAIIAATIGAIFPKVLLSIYDAKSINKLLYQLYPWKEIYKIMVISITSIVPFILIYIYIGHSNFWLSILWISCYLILNFALQIRCHVFVISSSDLIRYKNKLLKL</sequence>
<evidence type="ECO:0000256" key="3">
    <source>
        <dbReference type="ARBA" id="ARBA00022692"/>
    </source>
</evidence>
<feature type="transmembrane region" description="Helical" evidence="6">
    <location>
        <begin position="387"/>
        <end position="404"/>
    </location>
</feature>
<feature type="transmembrane region" description="Helical" evidence="6">
    <location>
        <begin position="12"/>
        <end position="34"/>
    </location>
</feature>
<feature type="transmembrane region" description="Helical" evidence="6">
    <location>
        <begin position="236"/>
        <end position="257"/>
    </location>
</feature>
<protein>
    <recommendedName>
        <fullName evidence="11">Oligosaccharide flippase family protein</fullName>
    </recommendedName>
</protein>
<feature type="transmembrane region" description="Helical" evidence="6">
    <location>
        <begin position="362"/>
        <end position="381"/>
    </location>
</feature>
<dbReference type="Pfam" id="PF13440">
    <property type="entry name" value="Polysacc_synt_3"/>
    <property type="match status" value="1"/>
</dbReference>
<dbReference type="InterPro" id="IPR050833">
    <property type="entry name" value="Poly_Biosynth_Transport"/>
</dbReference>
<feature type="transmembrane region" description="Helical" evidence="6">
    <location>
        <begin position="332"/>
        <end position="350"/>
    </location>
</feature>
<dbReference type="AlphaFoldDB" id="A0A413N3E9"/>
<feature type="transmembrane region" description="Helical" evidence="6">
    <location>
        <begin position="214"/>
        <end position="230"/>
    </location>
</feature>
<gene>
    <name evidence="8" type="ORF">DW191_18065</name>
    <name evidence="7" type="ORF">DW986_18910</name>
</gene>
<dbReference type="Proteomes" id="UP000285173">
    <property type="component" value="Unassembled WGS sequence"/>
</dbReference>
<evidence type="ECO:0000313" key="10">
    <source>
        <dbReference type="Proteomes" id="UP000285173"/>
    </source>
</evidence>
<dbReference type="EMBL" id="QRKC01000012">
    <property type="protein sequence ID" value="RHH74566.1"/>
    <property type="molecule type" value="Genomic_DNA"/>
</dbReference>
<feature type="transmembrane region" description="Helical" evidence="6">
    <location>
        <begin position="449"/>
        <end position="474"/>
    </location>
</feature>
<feature type="transmembrane region" description="Helical" evidence="6">
    <location>
        <begin position="425"/>
        <end position="443"/>
    </location>
</feature>
<proteinExistence type="predicted"/>
<dbReference type="PANTHER" id="PTHR30250:SF11">
    <property type="entry name" value="O-ANTIGEN TRANSPORTER-RELATED"/>
    <property type="match status" value="1"/>
</dbReference>
<keyword evidence="4 6" id="KW-1133">Transmembrane helix</keyword>
<evidence type="ECO:0000256" key="5">
    <source>
        <dbReference type="ARBA" id="ARBA00023136"/>
    </source>
</evidence>